<dbReference type="NCBIfam" id="NF004392">
    <property type="entry name" value="PRK05751.1-3"/>
    <property type="match status" value="1"/>
</dbReference>
<dbReference type="PANTHER" id="PTHR36918">
    <property type="match status" value="1"/>
</dbReference>
<keyword evidence="4 6" id="KW-0811">Translocation</keyword>
<evidence type="ECO:0000256" key="3">
    <source>
        <dbReference type="ARBA" id="ARBA00022927"/>
    </source>
</evidence>
<accession>A0A7X5F5G3</accession>
<dbReference type="NCBIfam" id="TIGR00809">
    <property type="entry name" value="secB"/>
    <property type="match status" value="1"/>
</dbReference>
<dbReference type="AlphaFoldDB" id="A0A7X5F5G3"/>
<evidence type="ECO:0000256" key="5">
    <source>
        <dbReference type="ARBA" id="ARBA00023186"/>
    </source>
</evidence>
<dbReference type="InterPro" id="IPR035958">
    <property type="entry name" value="SecB-like_sf"/>
</dbReference>
<comment type="subcellular location">
    <subcellularLocation>
        <location evidence="6">Cytoplasm</location>
    </subcellularLocation>
</comment>
<dbReference type="GO" id="GO:0051262">
    <property type="term" value="P:protein tetramerization"/>
    <property type="evidence" value="ECO:0007669"/>
    <property type="project" value="InterPro"/>
</dbReference>
<evidence type="ECO:0000256" key="6">
    <source>
        <dbReference type="HAMAP-Rule" id="MF_00821"/>
    </source>
</evidence>
<dbReference type="Proteomes" id="UP000586722">
    <property type="component" value="Unassembled WGS sequence"/>
</dbReference>
<gene>
    <name evidence="6 7" type="primary">secB</name>
    <name evidence="7" type="ORF">GWI72_17710</name>
</gene>
<evidence type="ECO:0000313" key="8">
    <source>
        <dbReference type="Proteomes" id="UP000586722"/>
    </source>
</evidence>
<dbReference type="PANTHER" id="PTHR36918:SF1">
    <property type="entry name" value="PROTEIN-EXPORT PROTEIN SECB"/>
    <property type="match status" value="1"/>
</dbReference>
<dbReference type="SUPFAM" id="SSF54611">
    <property type="entry name" value="SecB-like"/>
    <property type="match status" value="1"/>
</dbReference>
<keyword evidence="2 6" id="KW-0813">Transport</keyword>
<dbReference type="EMBL" id="JAABLQ010000003">
    <property type="protein sequence ID" value="NBN80118.1"/>
    <property type="molecule type" value="Genomic_DNA"/>
</dbReference>
<dbReference type="RefSeq" id="WP_161677646.1">
    <property type="nucleotide sequence ID" value="NZ_JAABLP010000005.1"/>
</dbReference>
<evidence type="ECO:0000256" key="2">
    <source>
        <dbReference type="ARBA" id="ARBA00022448"/>
    </source>
</evidence>
<sequence>MTDINEGGAAAPEENGAMPGMNILAQYIKDLSFENPNAPRSLAQGEQPKLDISVNVSAQPMGDGQFDVVLSLNARAQRDDFLMFNVELVYGGFFRVTGVPQEHLHPFVMIECPRMLFPFARQILADATRNGGFPPLMLDPIDFAQLYRQNMMNQDLAERAN</sequence>
<dbReference type="Pfam" id="PF02556">
    <property type="entry name" value="SecB"/>
    <property type="match status" value="1"/>
</dbReference>
<comment type="caution">
    <text evidence="7">The sequence shown here is derived from an EMBL/GenBank/DDBJ whole genome shotgun (WGS) entry which is preliminary data.</text>
</comment>
<dbReference type="PRINTS" id="PR01594">
    <property type="entry name" value="SECBCHAPRONE"/>
</dbReference>
<evidence type="ECO:0000256" key="4">
    <source>
        <dbReference type="ARBA" id="ARBA00023010"/>
    </source>
</evidence>
<dbReference type="GO" id="GO:0006457">
    <property type="term" value="P:protein folding"/>
    <property type="evidence" value="ECO:0007669"/>
    <property type="project" value="UniProtKB-UniRule"/>
</dbReference>
<comment type="similarity">
    <text evidence="1 6">Belongs to the SecB family.</text>
</comment>
<protein>
    <recommendedName>
        <fullName evidence="6">Protein-export protein SecB</fullName>
    </recommendedName>
</protein>
<dbReference type="Gene3D" id="3.10.420.10">
    <property type="entry name" value="SecB-like"/>
    <property type="match status" value="1"/>
</dbReference>
<dbReference type="HAMAP" id="MF_00821">
    <property type="entry name" value="SecB"/>
    <property type="match status" value="1"/>
</dbReference>
<keyword evidence="3 6" id="KW-0653">Protein transport</keyword>
<keyword evidence="8" id="KW-1185">Reference proteome</keyword>
<comment type="subunit">
    <text evidence="6">Homotetramer, a dimer of dimers. One homotetramer interacts with 1 SecA dimer.</text>
</comment>
<keyword evidence="5 6" id="KW-0143">Chaperone</keyword>
<keyword evidence="6" id="KW-0963">Cytoplasm</keyword>
<dbReference type="GO" id="GO:0015031">
    <property type="term" value="P:protein transport"/>
    <property type="evidence" value="ECO:0007669"/>
    <property type="project" value="UniProtKB-UniRule"/>
</dbReference>
<proteinExistence type="inferred from homology"/>
<reference evidence="8" key="1">
    <citation type="submission" date="2020-01" db="EMBL/GenBank/DDBJ databases">
        <authorList>
            <person name="Fang Y."/>
            <person name="Sun R."/>
            <person name="Nie L."/>
            <person name="He J."/>
            <person name="Hao L."/>
            <person name="Wang L."/>
            <person name="Su S."/>
            <person name="Lv E."/>
            <person name="Zhang Z."/>
            <person name="Xie R."/>
            <person name="Liu H."/>
        </authorList>
    </citation>
    <scope>NUCLEOTIDE SEQUENCE [LARGE SCALE GENOMIC DNA]</scope>
    <source>
        <strain evidence="8">XCT-53</strain>
    </source>
</reference>
<organism evidence="7 8">
    <name type="scientific">Pannonibacter tanglangensis</name>
    <dbReference type="NCBI Taxonomy" id="2750084"/>
    <lineage>
        <taxon>Bacteria</taxon>
        <taxon>Pseudomonadati</taxon>
        <taxon>Pseudomonadota</taxon>
        <taxon>Alphaproteobacteria</taxon>
        <taxon>Hyphomicrobiales</taxon>
        <taxon>Stappiaceae</taxon>
        <taxon>Pannonibacter</taxon>
    </lineage>
</organism>
<evidence type="ECO:0000313" key="7">
    <source>
        <dbReference type="EMBL" id="NBN80118.1"/>
    </source>
</evidence>
<evidence type="ECO:0000256" key="1">
    <source>
        <dbReference type="ARBA" id="ARBA00009990"/>
    </source>
</evidence>
<name>A0A7X5F5G3_9HYPH</name>
<dbReference type="InterPro" id="IPR003708">
    <property type="entry name" value="SecB"/>
</dbReference>
<dbReference type="GO" id="GO:0005737">
    <property type="term" value="C:cytoplasm"/>
    <property type="evidence" value="ECO:0007669"/>
    <property type="project" value="UniProtKB-SubCell"/>
</dbReference>
<dbReference type="GO" id="GO:0051082">
    <property type="term" value="F:unfolded protein binding"/>
    <property type="evidence" value="ECO:0007669"/>
    <property type="project" value="InterPro"/>
</dbReference>
<comment type="function">
    <text evidence="6">One of the proteins required for the normal export of preproteins out of the cell cytoplasm. It is a molecular chaperone that binds to a subset of precursor proteins, maintaining them in a translocation-competent state. It also specifically binds to its receptor SecA.</text>
</comment>